<reference evidence="2" key="1">
    <citation type="submission" date="2016-11" db="EMBL/GenBank/DDBJ databases">
        <authorList>
            <person name="Varghese N."/>
            <person name="Submissions S."/>
        </authorList>
    </citation>
    <scope>NUCLEOTIDE SEQUENCE [LARGE SCALE GENOMIC DNA]</scope>
    <source>
        <strain evidence="2">DSM 1811</strain>
    </source>
</reference>
<evidence type="ECO:0008006" key="3">
    <source>
        <dbReference type="Google" id="ProtNLM"/>
    </source>
</evidence>
<gene>
    <name evidence="1" type="ORF">SAMN05444366_3707</name>
</gene>
<dbReference type="EMBL" id="FRBY01000005">
    <property type="protein sequence ID" value="SHM61951.1"/>
    <property type="molecule type" value="Genomic_DNA"/>
</dbReference>
<dbReference type="STRING" id="29534.SAMN05444366_3707"/>
<dbReference type="SUPFAM" id="SSF53448">
    <property type="entry name" value="Nucleotide-diphospho-sugar transferases"/>
    <property type="match status" value="1"/>
</dbReference>
<keyword evidence="2" id="KW-1185">Reference proteome</keyword>
<sequence>MDLVLVVLYKQKVSESSTLLTLINCKNHLTQKMLFVWDNSPNPLDEHEIIFLENQFKNFKYLNSQDNRSLSEVYNTVIKQIKFNKIFIFDQDTSLTDEYFELVDSSALNNTDVGIFLPFVKNKNRVVSPLRFSVINFDHSKIIKKGRVLAKNKTAFASGLCIKEWIFKRDNIWFDQNLSFYGIDYKFILDYGDFNRYMYVIDYELKHSLSFTEEETKEVKIKRFDSNIAASFYLANARFNFFQKVIIVIRSLFVSFKMSLKYRDSIFFMILFKNLKFFGRYNL</sequence>
<dbReference type="OrthoDB" id="1351873at2"/>
<dbReference type="Proteomes" id="UP000184121">
    <property type="component" value="Unassembled WGS sequence"/>
</dbReference>
<proteinExistence type="predicted"/>
<name>A0A1M7K9T8_9FLAO</name>
<protein>
    <recommendedName>
        <fullName evidence="3">Glycosyltransferase, GT2 family</fullName>
    </recommendedName>
</protein>
<accession>A0A1M7K9T8</accession>
<evidence type="ECO:0000313" key="1">
    <source>
        <dbReference type="EMBL" id="SHM61951.1"/>
    </source>
</evidence>
<dbReference type="InterPro" id="IPR029044">
    <property type="entry name" value="Nucleotide-diphossugar_trans"/>
</dbReference>
<evidence type="ECO:0000313" key="2">
    <source>
        <dbReference type="Proteomes" id="UP000184121"/>
    </source>
</evidence>
<dbReference type="Gene3D" id="3.90.550.10">
    <property type="entry name" value="Spore Coat Polysaccharide Biosynthesis Protein SpsA, Chain A"/>
    <property type="match status" value="1"/>
</dbReference>
<dbReference type="AlphaFoldDB" id="A0A1M7K9T8"/>
<dbReference type="RefSeq" id="WP_072974767.1">
    <property type="nucleotide sequence ID" value="NZ_FRBY01000005.1"/>
</dbReference>
<organism evidence="1 2">
    <name type="scientific">Flavobacterium saccharophilum</name>
    <dbReference type="NCBI Taxonomy" id="29534"/>
    <lineage>
        <taxon>Bacteria</taxon>
        <taxon>Pseudomonadati</taxon>
        <taxon>Bacteroidota</taxon>
        <taxon>Flavobacteriia</taxon>
        <taxon>Flavobacteriales</taxon>
        <taxon>Flavobacteriaceae</taxon>
        <taxon>Flavobacterium</taxon>
    </lineage>
</organism>